<proteinExistence type="predicted"/>
<dbReference type="InterPro" id="IPR011009">
    <property type="entry name" value="Kinase-like_dom_sf"/>
</dbReference>
<keyword evidence="3" id="KW-1185">Reference proteome</keyword>
<gene>
    <name evidence="2" type="ORF">ACFSVM_12140</name>
</gene>
<evidence type="ECO:0000313" key="3">
    <source>
        <dbReference type="Proteomes" id="UP001597540"/>
    </source>
</evidence>
<dbReference type="Proteomes" id="UP001597540">
    <property type="component" value="Unassembled WGS sequence"/>
</dbReference>
<dbReference type="EMBL" id="JBHUMJ010000002">
    <property type="protein sequence ID" value="MFD2701217.1"/>
    <property type="molecule type" value="Genomic_DNA"/>
</dbReference>
<dbReference type="PROSITE" id="PS50011">
    <property type="entry name" value="PROTEIN_KINASE_DOM"/>
    <property type="match status" value="1"/>
</dbReference>
<evidence type="ECO:0000313" key="2">
    <source>
        <dbReference type="EMBL" id="MFD2701217.1"/>
    </source>
</evidence>
<dbReference type="RefSeq" id="WP_379262991.1">
    <property type="nucleotide sequence ID" value="NZ_JBHUMJ010000002.1"/>
</dbReference>
<reference evidence="3" key="1">
    <citation type="journal article" date="2019" name="Int. J. Syst. Evol. Microbiol.">
        <title>The Global Catalogue of Microorganisms (GCM) 10K type strain sequencing project: providing services to taxonomists for standard genome sequencing and annotation.</title>
        <authorList>
            <consortium name="The Broad Institute Genomics Platform"/>
            <consortium name="The Broad Institute Genome Sequencing Center for Infectious Disease"/>
            <person name="Wu L."/>
            <person name="Ma J."/>
        </authorList>
    </citation>
    <scope>NUCLEOTIDE SEQUENCE [LARGE SCALE GENOMIC DNA]</scope>
    <source>
        <strain evidence="3">KCTC 33849</strain>
    </source>
</reference>
<keyword evidence="2" id="KW-0723">Serine/threonine-protein kinase</keyword>
<dbReference type="InterPro" id="IPR000719">
    <property type="entry name" value="Prot_kinase_dom"/>
</dbReference>
<dbReference type="SUPFAM" id="SSF56112">
    <property type="entry name" value="Protein kinase-like (PK-like)"/>
    <property type="match status" value="1"/>
</dbReference>
<comment type="caution">
    <text evidence="2">The sequence shown here is derived from an EMBL/GenBank/DDBJ whole genome shotgun (WGS) entry which is preliminary data.</text>
</comment>
<accession>A0ABW5SN22</accession>
<protein>
    <submittedName>
        <fullName evidence="2">Serine/threonine protein kinase</fullName>
    </submittedName>
</protein>
<name>A0ABW5SN22_9BACL</name>
<keyword evidence="2" id="KW-0418">Kinase</keyword>
<dbReference type="Gene3D" id="1.10.510.10">
    <property type="entry name" value="Transferase(Phosphotransferase) domain 1"/>
    <property type="match status" value="1"/>
</dbReference>
<evidence type="ECO:0000259" key="1">
    <source>
        <dbReference type="PROSITE" id="PS50011"/>
    </source>
</evidence>
<organism evidence="2 3">
    <name type="scientific">Paenibacillus shunpengii</name>
    <dbReference type="NCBI Taxonomy" id="2054424"/>
    <lineage>
        <taxon>Bacteria</taxon>
        <taxon>Bacillati</taxon>
        <taxon>Bacillota</taxon>
        <taxon>Bacilli</taxon>
        <taxon>Bacillales</taxon>
        <taxon>Paenibacillaceae</taxon>
        <taxon>Paenibacillus</taxon>
    </lineage>
</organism>
<sequence length="290" mass="33618">MMSSPIVYQIDQVTFYLKEPIDLSWLSQLGTVFAVFDQQDSGNISFGVEQAGEKRFVKFAGARTMEYEGDPQYAVAKLVEAASLYKELKHPVLVELIDHFEVASGYVAIFKWFDGECLHSHWAYPPPAKYTDPDSPYYRFKHLSIEKRLRSLNCIFDFHVFAEEKGYSAIDFYDGSVLYDFVNDETRICDIDYYEKKPFYNQMGRLWGSSRFMSPEEFELGAEIDSRTNVYTMGATAFVLLGGELDRSFESWDVSEALYKVARKATSQDRRKRYSSVKEFYKAWNEVVNS</sequence>
<feature type="domain" description="Protein kinase" evidence="1">
    <location>
        <begin position="18"/>
        <end position="290"/>
    </location>
</feature>
<keyword evidence="2" id="KW-0808">Transferase</keyword>
<dbReference type="GO" id="GO:0004674">
    <property type="term" value="F:protein serine/threonine kinase activity"/>
    <property type="evidence" value="ECO:0007669"/>
    <property type="project" value="UniProtKB-KW"/>
</dbReference>